<name>A0A419VV57_9BACT</name>
<organism evidence="1 2">
    <name type="scientific">Mangrovibacterium diazotrophicum</name>
    <dbReference type="NCBI Taxonomy" id="1261403"/>
    <lineage>
        <taxon>Bacteria</taxon>
        <taxon>Pseudomonadati</taxon>
        <taxon>Bacteroidota</taxon>
        <taxon>Bacteroidia</taxon>
        <taxon>Marinilabiliales</taxon>
        <taxon>Prolixibacteraceae</taxon>
        <taxon>Mangrovibacterium</taxon>
    </lineage>
</organism>
<dbReference type="EMBL" id="RAPN01000005">
    <property type="protein sequence ID" value="RKD85946.1"/>
    <property type="molecule type" value="Genomic_DNA"/>
</dbReference>
<sequence>MELNWAGIDYLVFSESVTFSPEGVDGQASYENWLSDFNP</sequence>
<accession>A0A419VV57</accession>
<dbReference type="AlphaFoldDB" id="A0A419VV57"/>
<protein>
    <submittedName>
        <fullName evidence="1">Uncharacterized protein</fullName>
    </submittedName>
</protein>
<keyword evidence="2" id="KW-1185">Reference proteome</keyword>
<reference evidence="1 2" key="1">
    <citation type="submission" date="2018-09" db="EMBL/GenBank/DDBJ databases">
        <title>Genomic Encyclopedia of Archaeal and Bacterial Type Strains, Phase II (KMG-II): from individual species to whole genera.</title>
        <authorList>
            <person name="Goeker M."/>
        </authorList>
    </citation>
    <scope>NUCLEOTIDE SEQUENCE [LARGE SCALE GENOMIC DNA]</scope>
    <source>
        <strain evidence="1 2">DSM 27148</strain>
    </source>
</reference>
<gene>
    <name evidence="1" type="ORF">BC643_4262</name>
</gene>
<evidence type="ECO:0000313" key="1">
    <source>
        <dbReference type="EMBL" id="RKD85946.1"/>
    </source>
</evidence>
<dbReference type="Proteomes" id="UP000283387">
    <property type="component" value="Unassembled WGS sequence"/>
</dbReference>
<evidence type="ECO:0000313" key="2">
    <source>
        <dbReference type="Proteomes" id="UP000283387"/>
    </source>
</evidence>
<proteinExistence type="predicted"/>
<comment type="caution">
    <text evidence="1">The sequence shown here is derived from an EMBL/GenBank/DDBJ whole genome shotgun (WGS) entry which is preliminary data.</text>
</comment>